<reference evidence="2 3" key="1">
    <citation type="journal article" date="2019" name="Nat. Ecol. Evol.">
        <title>Megaphylogeny resolves global patterns of mushroom evolution.</title>
        <authorList>
            <person name="Varga T."/>
            <person name="Krizsan K."/>
            <person name="Foldi C."/>
            <person name="Dima B."/>
            <person name="Sanchez-Garcia M."/>
            <person name="Sanchez-Ramirez S."/>
            <person name="Szollosi G.J."/>
            <person name="Szarkandi J.G."/>
            <person name="Papp V."/>
            <person name="Albert L."/>
            <person name="Andreopoulos W."/>
            <person name="Angelini C."/>
            <person name="Antonin V."/>
            <person name="Barry K.W."/>
            <person name="Bougher N.L."/>
            <person name="Buchanan P."/>
            <person name="Buyck B."/>
            <person name="Bense V."/>
            <person name="Catcheside P."/>
            <person name="Chovatia M."/>
            <person name="Cooper J."/>
            <person name="Damon W."/>
            <person name="Desjardin D."/>
            <person name="Finy P."/>
            <person name="Geml J."/>
            <person name="Haridas S."/>
            <person name="Hughes K."/>
            <person name="Justo A."/>
            <person name="Karasinski D."/>
            <person name="Kautmanova I."/>
            <person name="Kiss B."/>
            <person name="Kocsube S."/>
            <person name="Kotiranta H."/>
            <person name="LaButti K.M."/>
            <person name="Lechner B.E."/>
            <person name="Liimatainen K."/>
            <person name="Lipzen A."/>
            <person name="Lukacs Z."/>
            <person name="Mihaltcheva S."/>
            <person name="Morgado L.N."/>
            <person name="Niskanen T."/>
            <person name="Noordeloos M.E."/>
            <person name="Ohm R.A."/>
            <person name="Ortiz-Santana B."/>
            <person name="Ovrebo C."/>
            <person name="Racz N."/>
            <person name="Riley R."/>
            <person name="Savchenko A."/>
            <person name="Shiryaev A."/>
            <person name="Soop K."/>
            <person name="Spirin V."/>
            <person name="Szebenyi C."/>
            <person name="Tomsovsky M."/>
            <person name="Tulloss R.E."/>
            <person name="Uehling J."/>
            <person name="Grigoriev I.V."/>
            <person name="Vagvolgyi C."/>
            <person name="Papp T."/>
            <person name="Martin F.M."/>
            <person name="Miettinen O."/>
            <person name="Hibbett D.S."/>
            <person name="Nagy L.G."/>
        </authorList>
    </citation>
    <scope>NUCLEOTIDE SEQUENCE [LARGE SCALE GENOMIC DNA]</scope>
    <source>
        <strain evidence="2 3">CBS 121175</strain>
    </source>
</reference>
<protein>
    <submittedName>
        <fullName evidence="2">Uncharacterized protein</fullName>
    </submittedName>
</protein>
<evidence type="ECO:0000313" key="3">
    <source>
        <dbReference type="Proteomes" id="UP000307440"/>
    </source>
</evidence>
<feature type="transmembrane region" description="Helical" evidence="1">
    <location>
        <begin position="39"/>
        <end position="63"/>
    </location>
</feature>
<feature type="transmembrane region" description="Helical" evidence="1">
    <location>
        <begin position="12"/>
        <end position="33"/>
    </location>
</feature>
<proteinExistence type="predicted"/>
<evidence type="ECO:0000256" key="1">
    <source>
        <dbReference type="SAM" id="Phobius"/>
    </source>
</evidence>
<name>A0A5C3KD76_COPMA</name>
<dbReference type="Proteomes" id="UP000307440">
    <property type="component" value="Unassembled WGS sequence"/>
</dbReference>
<dbReference type="AlphaFoldDB" id="A0A5C3KD76"/>
<keyword evidence="1" id="KW-1133">Transmembrane helix</keyword>
<keyword evidence="3" id="KW-1185">Reference proteome</keyword>
<sequence length="109" mass="12369">MRRAIEREMHPPMLTIVVVLLRSSLPVCTQLIFQTATMIPLQGCITSIPTYTLLFSLSILGLLRGEQHRERQSSHWSGIGTRVSYRHGFKFGPSSYLLLPCIQSTYFGE</sequence>
<evidence type="ECO:0000313" key="2">
    <source>
        <dbReference type="EMBL" id="TFK17995.1"/>
    </source>
</evidence>
<keyword evidence="1" id="KW-0812">Transmembrane</keyword>
<accession>A0A5C3KD76</accession>
<gene>
    <name evidence="2" type="ORF">FA15DRAFT_281042</name>
</gene>
<organism evidence="2 3">
    <name type="scientific">Coprinopsis marcescibilis</name>
    <name type="common">Agaric fungus</name>
    <name type="synonym">Psathyrella marcescibilis</name>
    <dbReference type="NCBI Taxonomy" id="230819"/>
    <lineage>
        <taxon>Eukaryota</taxon>
        <taxon>Fungi</taxon>
        <taxon>Dikarya</taxon>
        <taxon>Basidiomycota</taxon>
        <taxon>Agaricomycotina</taxon>
        <taxon>Agaricomycetes</taxon>
        <taxon>Agaricomycetidae</taxon>
        <taxon>Agaricales</taxon>
        <taxon>Agaricineae</taxon>
        <taxon>Psathyrellaceae</taxon>
        <taxon>Coprinopsis</taxon>
    </lineage>
</organism>
<keyword evidence="1" id="KW-0472">Membrane</keyword>
<dbReference type="EMBL" id="ML210443">
    <property type="protein sequence ID" value="TFK17995.1"/>
    <property type="molecule type" value="Genomic_DNA"/>
</dbReference>